<dbReference type="Proteomes" id="UP000679992">
    <property type="component" value="Unassembled WGS sequence"/>
</dbReference>
<proteinExistence type="predicted"/>
<gene>
    <name evidence="2" type="ORF">J42TS3_43260</name>
</gene>
<feature type="transmembrane region" description="Helical" evidence="1">
    <location>
        <begin position="38"/>
        <end position="56"/>
    </location>
</feature>
<sequence>MKTDALNGPAIGFLAGTTFGSGLAFLLGWQAYQVVSSVSIFGVAGVLLGVIAGQRIRRRKTGVS</sequence>
<keyword evidence="1" id="KW-0472">Membrane</keyword>
<comment type="caution">
    <text evidence="2">The sequence shown here is derived from an EMBL/GenBank/DDBJ whole genome shotgun (WGS) entry which is preliminary data.</text>
</comment>
<reference evidence="2 3" key="1">
    <citation type="submission" date="2021-03" db="EMBL/GenBank/DDBJ databases">
        <title>Antimicrobial resistance genes in bacteria isolated from Japanese honey, and their potential for conferring macrolide and lincosamide resistance in the American foulbrood pathogen Paenibacillus larvae.</title>
        <authorList>
            <person name="Okamoto M."/>
            <person name="Kumagai M."/>
            <person name="Kanamori H."/>
            <person name="Takamatsu D."/>
        </authorList>
    </citation>
    <scope>NUCLEOTIDE SEQUENCE [LARGE SCALE GENOMIC DNA]</scope>
    <source>
        <strain evidence="2 3">J42TS3</strain>
    </source>
</reference>
<accession>A0ABQ4MH26</accession>
<keyword evidence="1" id="KW-0812">Transmembrane</keyword>
<keyword evidence="1" id="KW-1133">Transmembrane helix</keyword>
<dbReference type="EMBL" id="BOSL01000017">
    <property type="protein sequence ID" value="GIP55291.1"/>
    <property type="molecule type" value="Genomic_DNA"/>
</dbReference>
<dbReference type="RefSeq" id="WP_211021021.1">
    <property type="nucleotide sequence ID" value="NZ_BOSL01000017.1"/>
</dbReference>
<feature type="transmembrane region" description="Helical" evidence="1">
    <location>
        <begin position="12"/>
        <end position="32"/>
    </location>
</feature>
<name>A0ABQ4MH26_9BACL</name>
<keyword evidence="3" id="KW-1185">Reference proteome</keyword>
<evidence type="ECO:0000256" key="1">
    <source>
        <dbReference type="SAM" id="Phobius"/>
    </source>
</evidence>
<evidence type="ECO:0008006" key="4">
    <source>
        <dbReference type="Google" id="ProtNLM"/>
    </source>
</evidence>
<organism evidence="2 3">
    <name type="scientific">Paenibacillus vini</name>
    <dbReference type="NCBI Taxonomy" id="1476024"/>
    <lineage>
        <taxon>Bacteria</taxon>
        <taxon>Bacillati</taxon>
        <taxon>Bacillota</taxon>
        <taxon>Bacilli</taxon>
        <taxon>Bacillales</taxon>
        <taxon>Paenibacillaceae</taxon>
        <taxon>Paenibacillus</taxon>
    </lineage>
</organism>
<evidence type="ECO:0000313" key="3">
    <source>
        <dbReference type="Proteomes" id="UP000679992"/>
    </source>
</evidence>
<protein>
    <recommendedName>
        <fullName evidence="4">Major facilitator superfamily (MFS) profile domain-containing protein</fullName>
    </recommendedName>
</protein>
<evidence type="ECO:0000313" key="2">
    <source>
        <dbReference type="EMBL" id="GIP55291.1"/>
    </source>
</evidence>